<keyword evidence="1" id="KW-1003">Cell membrane</keyword>
<proteinExistence type="predicted"/>
<dbReference type="RefSeq" id="WP_004826348.1">
    <property type="nucleotide sequence ID" value="NZ_BKJQ01000009.1"/>
</dbReference>
<organism evidence="5 6">
    <name type="scientific">Acinetobacter bereziniae</name>
    <name type="common">Acinetobacter genomosp. 10</name>
    <dbReference type="NCBI Taxonomy" id="106648"/>
    <lineage>
        <taxon>Bacteria</taxon>
        <taxon>Pseudomonadati</taxon>
        <taxon>Pseudomonadota</taxon>
        <taxon>Gammaproteobacteria</taxon>
        <taxon>Moraxellales</taxon>
        <taxon>Moraxellaceae</taxon>
        <taxon>Acinetobacter</taxon>
    </lineage>
</organism>
<evidence type="ECO:0000256" key="2">
    <source>
        <dbReference type="ARBA" id="ARBA00022692"/>
    </source>
</evidence>
<dbReference type="Proteomes" id="UP000644140">
    <property type="component" value="Chromosome"/>
</dbReference>
<dbReference type="STRING" id="106648.GCA_000753985_03792"/>
<dbReference type="AlphaFoldDB" id="A0A0A8TRH6"/>
<keyword evidence="2" id="KW-0812">Transmembrane</keyword>
<protein>
    <submittedName>
        <fullName evidence="5">DUF1656 domain-containing protein</fullName>
    </submittedName>
</protein>
<dbReference type="eggNOG" id="ENOG502ZG34">
    <property type="taxonomic scope" value="Bacteria"/>
</dbReference>
<sequence>MGELNIYGVYVPIFLIQAVVAFLIWKIVCIGTDRLVEKEWIALPGIFNICTYLILLWSIHWVFIQITT</sequence>
<evidence type="ECO:0000256" key="4">
    <source>
        <dbReference type="ARBA" id="ARBA00023136"/>
    </source>
</evidence>
<accession>A0A0A8TRH6</accession>
<evidence type="ECO:0000256" key="1">
    <source>
        <dbReference type="ARBA" id="ARBA00022475"/>
    </source>
</evidence>
<reference evidence="5" key="1">
    <citation type="submission" date="2022-02" db="EMBL/GenBank/DDBJ databases">
        <title>Characterization of Tn125 harboring carbapenem-resistant Acinetobacter bereziniae clinical isolates.</title>
        <authorList>
            <person name="Wong N.-K."/>
            <person name="Pan Q."/>
        </authorList>
    </citation>
    <scope>NUCLEOTIDE SEQUENCE</scope>
    <source>
        <strain evidence="5">GD03393</strain>
    </source>
</reference>
<dbReference type="EMBL" id="CP092085">
    <property type="protein sequence ID" value="UUN98243.1"/>
    <property type="molecule type" value="Genomic_DNA"/>
</dbReference>
<keyword evidence="4" id="KW-0472">Membrane</keyword>
<evidence type="ECO:0000313" key="6">
    <source>
        <dbReference type="Proteomes" id="UP000644140"/>
    </source>
</evidence>
<keyword evidence="3" id="KW-1133">Transmembrane helix</keyword>
<gene>
    <name evidence="5" type="ORF">I9054_001865</name>
</gene>
<evidence type="ECO:0000256" key="3">
    <source>
        <dbReference type="ARBA" id="ARBA00022989"/>
    </source>
</evidence>
<dbReference type="InterPro" id="IPR012451">
    <property type="entry name" value="DUF1656"/>
</dbReference>
<dbReference type="Pfam" id="PF07869">
    <property type="entry name" value="DUF1656"/>
    <property type="match status" value="1"/>
</dbReference>
<evidence type="ECO:0000313" key="5">
    <source>
        <dbReference type="EMBL" id="UUN98243.1"/>
    </source>
</evidence>
<name>A0A0A8TRH6_ACIBZ</name>